<proteinExistence type="predicted"/>
<dbReference type="GeneID" id="101855609"/>
<protein>
    <submittedName>
        <fullName evidence="3">Uncharacterized protein LOC101855609</fullName>
    </submittedName>
</protein>
<dbReference type="RefSeq" id="XP_012945273.1">
    <property type="nucleotide sequence ID" value="XM_013089819.1"/>
</dbReference>
<accession>A0ABM1ACW2</accession>
<sequence length="292" mass="31566">MNPCDGQTCENYPDARCTPNYCTCKPTFVSGSGDVTSLCKNPPETAKAQTSTGTSTKTCASGVYVNCLTSPCKINSCGPHPEAECRDNNCDDCSAEFWIGDTEVTSSCGDTGPKISFGAIRKSASGRRPSTMDRVPPPADDTDTRIPFGPLLPTTGSGIGFGPRIPSTGSGIEFGPLIPNIPSPPKAQSPRKKCRNSCVFPPCMFRVCAAFPDAKCTNDYCGGCTARYYVNAEEVTDRCNAQIPSSTPSRRLGIFSRLRGRSNSRRQNSSPQEEKQQSRYFSPWSWLFGSYF</sequence>
<feature type="region of interest" description="Disordered" evidence="1">
    <location>
        <begin position="124"/>
        <end position="146"/>
    </location>
</feature>
<organism evidence="2 3">
    <name type="scientific">Aplysia californica</name>
    <name type="common">California sea hare</name>
    <dbReference type="NCBI Taxonomy" id="6500"/>
    <lineage>
        <taxon>Eukaryota</taxon>
        <taxon>Metazoa</taxon>
        <taxon>Spiralia</taxon>
        <taxon>Lophotrochozoa</taxon>
        <taxon>Mollusca</taxon>
        <taxon>Gastropoda</taxon>
        <taxon>Heterobranchia</taxon>
        <taxon>Euthyneura</taxon>
        <taxon>Tectipleura</taxon>
        <taxon>Aplysiida</taxon>
        <taxon>Aplysioidea</taxon>
        <taxon>Aplysiidae</taxon>
        <taxon>Aplysia</taxon>
    </lineage>
</organism>
<reference evidence="3" key="1">
    <citation type="submission" date="2025-08" db="UniProtKB">
        <authorList>
            <consortium name="RefSeq"/>
        </authorList>
    </citation>
    <scope>IDENTIFICATION</scope>
</reference>
<name>A0ABM1ACW2_APLCA</name>
<keyword evidence="2" id="KW-1185">Reference proteome</keyword>
<evidence type="ECO:0000256" key="1">
    <source>
        <dbReference type="SAM" id="MobiDB-lite"/>
    </source>
</evidence>
<evidence type="ECO:0000313" key="2">
    <source>
        <dbReference type="Proteomes" id="UP000694888"/>
    </source>
</evidence>
<dbReference type="Proteomes" id="UP000694888">
    <property type="component" value="Unplaced"/>
</dbReference>
<evidence type="ECO:0000313" key="3">
    <source>
        <dbReference type="RefSeq" id="XP_012945273.1"/>
    </source>
</evidence>
<gene>
    <name evidence="3" type="primary">LOC101855609</name>
</gene>